<proteinExistence type="predicted"/>
<name>B1T4B8_9BURK</name>
<dbReference type="EMBL" id="ABLK01000070">
    <property type="protein sequence ID" value="EDT41566.1"/>
    <property type="molecule type" value="Genomic_DNA"/>
</dbReference>
<evidence type="ECO:0000313" key="1">
    <source>
        <dbReference type="EMBL" id="EDT41566.1"/>
    </source>
</evidence>
<sequence>MLTTFHRVWDGPHLVALVARMEAFLLETAVGPA</sequence>
<comment type="caution">
    <text evidence="1">The sequence shown here is derived from an EMBL/GenBank/DDBJ whole genome shotgun (WGS) entry which is preliminary data.</text>
</comment>
<accession>B1T4B8</accession>
<protein>
    <submittedName>
        <fullName evidence="1">Uncharacterized protein</fullName>
    </submittedName>
</protein>
<gene>
    <name evidence="1" type="ORF">BamMEX5DRAFT_2634</name>
</gene>
<dbReference type="Proteomes" id="UP000004814">
    <property type="component" value="Unassembled WGS sequence"/>
</dbReference>
<organism evidence="1 2">
    <name type="scientific">Burkholderia ambifaria MEX-5</name>
    <dbReference type="NCBI Taxonomy" id="396597"/>
    <lineage>
        <taxon>Bacteria</taxon>
        <taxon>Pseudomonadati</taxon>
        <taxon>Pseudomonadota</taxon>
        <taxon>Betaproteobacteria</taxon>
        <taxon>Burkholderiales</taxon>
        <taxon>Burkholderiaceae</taxon>
        <taxon>Burkholderia</taxon>
        <taxon>Burkholderia cepacia complex</taxon>
    </lineage>
</organism>
<dbReference type="AlphaFoldDB" id="B1T4B8"/>
<dbReference type="PATRIC" id="fig|396597.7.peg.5430"/>
<evidence type="ECO:0000313" key="2">
    <source>
        <dbReference type="Proteomes" id="UP000004814"/>
    </source>
</evidence>
<reference evidence="1 2" key="1">
    <citation type="submission" date="2008-03" db="EMBL/GenBank/DDBJ databases">
        <title>Sequencing of the draft genome and assembly of Burkholderia ambifaria MEX-5.</title>
        <authorList>
            <consortium name="US DOE Joint Genome Institute (JGI-PGF)"/>
            <person name="Copeland A."/>
            <person name="Lucas S."/>
            <person name="Lapidus A."/>
            <person name="Glavina del Rio T."/>
            <person name="Dalin E."/>
            <person name="Tice H."/>
            <person name="Bruce D."/>
            <person name="Goodwin L."/>
            <person name="Pitluck S."/>
            <person name="Larimer F."/>
            <person name="Land M.L."/>
            <person name="Hauser L."/>
            <person name="Tiedje J."/>
            <person name="Richardson P."/>
        </authorList>
    </citation>
    <scope>NUCLEOTIDE SEQUENCE [LARGE SCALE GENOMIC DNA]</scope>
    <source>
        <strain evidence="1 2">MEX-5</strain>
    </source>
</reference>